<gene>
    <name evidence="4" type="ORF">FC26_GL000370</name>
</gene>
<keyword evidence="2" id="KW-1133">Transmembrane helix</keyword>
<feature type="domain" description="HTH cro/C1-type" evidence="3">
    <location>
        <begin position="10"/>
        <end position="64"/>
    </location>
</feature>
<dbReference type="PANTHER" id="PTHR46558">
    <property type="entry name" value="TRACRIPTIONAL REGULATORY PROTEIN-RELATED-RELATED"/>
    <property type="match status" value="1"/>
</dbReference>
<comment type="caution">
    <text evidence="4">The sequence shown here is derived from an EMBL/GenBank/DDBJ whole genome shotgun (WGS) entry which is preliminary data.</text>
</comment>
<dbReference type="SMART" id="SM00530">
    <property type="entry name" value="HTH_XRE"/>
    <property type="match status" value="1"/>
</dbReference>
<protein>
    <recommendedName>
        <fullName evidence="3">HTH cro/C1-type domain-containing protein</fullName>
    </recommendedName>
</protein>
<dbReference type="SUPFAM" id="SSF47413">
    <property type="entry name" value="lambda repressor-like DNA-binding domains"/>
    <property type="match status" value="1"/>
</dbReference>
<dbReference type="Gene3D" id="1.10.260.40">
    <property type="entry name" value="lambda repressor-like DNA-binding domains"/>
    <property type="match status" value="1"/>
</dbReference>
<evidence type="ECO:0000256" key="1">
    <source>
        <dbReference type="ARBA" id="ARBA00023125"/>
    </source>
</evidence>
<dbReference type="EMBL" id="AYYY01000061">
    <property type="protein sequence ID" value="KRM60881.1"/>
    <property type="molecule type" value="Genomic_DNA"/>
</dbReference>
<organism evidence="4 5">
    <name type="scientific">Paucilactobacillus vaccinostercus DSM 20634</name>
    <dbReference type="NCBI Taxonomy" id="1423813"/>
    <lineage>
        <taxon>Bacteria</taxon>
        <taxon>Bacillati</taxon>
        <taxon>Bacillota</taxon>
        <taxon>Bacilli</taxon>
        <taxon>Lactobacillales</taxon>
        <taxon>Lactobacillaceae</taxon>
        <taxon>Paucilactobacillus</taxon>
    </lineage>
</organism>
<keyword evidence="2" id="KW-0472">Membrane</keyword>
<dbReference type="PATRIC" id="fig|1423813.3.peg.377"/>
<dbReference type="STRING" id="1423813.FC26_GL000370"/>
<reference evidence="4 5" key="1">
    <citation type="journal article" date="2015" name="Genome Announc.">
        <title>Expanding the biotechnology potential of lactobacilli through comparative genomics of 213 strains and associated genera.</title>
        <authorList>
            <person name="Sun Z."/>
            <person name="Harris H.M."/>
            <person name="McCann A."/>
            <person name="Guo C."/>
            <person name="Argimon S."/>
            <person name="Zhang W."/>
            <person name="Yang X."/>
            <person name="Jeffery I.B."/>
            <person name="Cooney J.C."/>
            <person name="Kagawa T.F."/>
            <person name="Liu W."/>
            <person name="Song Y."/>
            <person name="Salvetti E."/>
            <person name="Wrobel A."/>
            <person name="Rasinkangas P."/>
            <person name="Parkhill J."/>
            <person name="Rea M.C."/>
            <person name="O'Sullivan O."/>
            <person name="Ritari J."/>
            <person name="Douillard F.P."/>
            <person name="Paul Ross R."/>
            <person name="Yang R."/>
            <person name="Briner A.E."/>
            <person name="Felis G.E."/>
            <person name="de Vos W.M."/>
            <person name="Barrangou R."/>
            <person name="Klaenhammer T.R."/>
            <person name="Caufield P.W."/>
            <person name="Cui Y."/>
            <person name="Zhang H."/>
            <person name="O'Toole P.W."/>
        </authorList>
    </citation>
    <scope>NUCLEOTIDE SEQUENCE [LARGE SCALE GENOMIC DNA]</scope>
    <source>
        <strain evidence="4 5">DSM 20634</strain>
    </source>
</reference>
<sequence>MGLVTISEQLRQLRQQRQWNQDTVAERLHVSRQTISNWENDRSLPDLQSLLLLADLYHITLDDLVRGELNMVEFKRTKHRLLGDTLGTVLALSVFLLASVLQESNRWWLILGILALIVQGYFGFRSLQLSRRKNIYTMAEILNYLKTGQIRPSNHRRTRIILETVGALLIGGLTGGIFAWFWL</sequence>
<name>A0A0R2A1A8_9LACO</name>
<dbReference type="GO" id="GO:0003677">
    <property type="term" value="F:DNA binding"/>
    <property type="evidence" value="ECO:0007669"/>
    <property type="project" value="UniProtKB-KW"/>
</dbReference>
<dbReference type="CDD" id="cd00093">
    <property type="entry name" value="HTH_XRE"/>
    <property type="match status" value="1"/>
</dbReference>
<dbReference type="InterPro" id="IPR010982">
    <property type="entry name" value="Lambda_DNA-bd_dom_sf"/>
</dbReference>
<dbReference type="OrthoDB" id="9805856at2"/>
<keyword evidence="1" id="KW-0238">DNA-binding</keyword>
<dbReference type="PROSITE" id="PS50943">
    <property type="entry name" value="HTH_CROC1"/>
    <property type="match status" value="1"/>
</dbReference>
<evidence type="ECO:0000259" key="3">
    <source>
        <dbReference type="PROSITE" id="PS50943"/>
    </source>
</evidence>
<dbReference type="Proteomes" id="UP000051733">
    <property type="component" value="Unassembled WGS sequence"/>
</dbReference>
<keyword evidence="5" id="KW-1185">Reference proteome</keyword>
<feature type="transmembrane region" description="Helical" evidence="2">
    <location>
        <begin position="160"/>
        <end position="182"/>
    </location>
</feature>
<proteinExistence type="predicted"/>
<evidence type="ECO:0000256" key="2">
    <source>
        <dbReference type="SAM" id="Phobius"/>
    </source>
</evidence>
<accession>A0A0R2A1A8</accession>
<dbReference type="Pfam" id="PF01381">
    <property type="entry name" value="HTH_3"/>
    <property type="match status" value="1"/>
</dbReference>
<evidence type="ECO:0000313" key="5">
    <source>
        <dbReference type="Proteomes" id="UP000051733"/>
    </source>
</evidence>
<feature type="transmembrane region" description="Helical" evidence="2">
    <location>
        <begin position="107"/>
        <end position="124"/>
    </location>
</feature>
<feature type="transmembrane region" description="Helical" evidence="2">
    <location>
        <begin position="81"/>
        <end position="101"/>
    </location>
</feature>
<dbReference type="InterPro" id="IPR001387">
    <property type="entry name" value="Cro/C1-type_HTH"/>
</dbReference>
<dbReference type="PANTHER" id="PTHR46558:SF15">
    <property type="entry name" value="HELIX-TURN-HELIX DOMAIN PROTEIN"/>
    <property type="match status" value="1"/>
</dbReference>
<evidence type="ECO:0000313" key="4">
    <source>
        <dbReference type="EMBL" id="KRM60881.1"/>
    </source>
</evidence>
<keyword evidence="2" id="KW-0812">Transmembrane</keyword>
<dbReference type="AlphaFoldDB" id="A0A0R2A1A8"/>